<feature type="transmembrane region" description="Helical" evidence="17">
    <location>
        <begin position="302"/>
        <end position="321"/>
    </location>
</feature>
<evidence type="ECO:0000256" key="10">
    <source>
        <dbReference type="ARBA" id="ARBA00022805"/>
    </source>
</evidence>
<evidence type="ECO:0000256" key="17">
    <source>
        <dbReference type="SAM" id="Phobius"/>
    </source>
</evidence>
<evidence type="ECO:0000256" key="14">
    <source>
        <dbReference type="ARBA" id="ARBA00023134"/>
    </source>
</evidence>
<accession>A0A6A6UI74</accession>
<dbReference type="GO" id="GO:0005525">
    <property type="term" value="F:GTP binding"/>
    <property type="evidence" value="ECO:0007669"/>
    <property type="project" value="UniProtKB-KW"/>
</dbReference>
<dbReference type="GO" id="GO:0046872">
    <property type="term" value="F:metal ion binding"/>
    <property type="evidence" value="ECO:0007669"/>
    <property type="project" value="UniProtKB-KW"/>
</dbReference>
<evidence type="ECO:0000256" key="3">
    <source>
        <dbReference type="ARBA" id="ARBA00022448"/>
    </source>
</evidence>
<evidence type="ECO:0000259" key="18">
    <source>
        <dbReference type="Pfam" id="PF04548"/>
    </source>
</evidence>
<dbReference type="PANTHER" id="PTHR10903">
    <property type="entry name" value="GTPASE, IMAP FAMILY MEMBER-RELATED"/>
    <property type="match status" value="1"/>
</dbReference>
<dbReference type="AlphaFoldDB" id="A0A6A6UI74"/>
<evidence type="ECO:0000256" key="15">
    <source>
        <dbReference type="ARBA" id="ARBA00023136"/>
    </source>
</evidence>
<dbReference type="OrthoDB" id="8954335at2759"/>
<dbReference type="Proteomes" id="UP000799302">
    <property type="component" value="Unassembled WGS sequence"/>
</dbReference>
<organism evidence="19 20">
    <name type="scientific">Microthyrium microscopicum</name>
    <dbReference type="NCBI Taxonomy" id="703497"/>
    <lineage>
        <taxon>Eukaryota</taxon>
        <taxon>Fungi</taxon>
        <taxon>Dikarya</taxon>
        <taxon>Ascomycota</taxon>
        <taxon>Pezizomycotina</taxon>
        <taxon>Dothideomycetes</taxon>
        <taxon>Dothideomycetes incertae sedis</taxon>
        <taxon>Microthyriales</taxon>
        <taxon>Microthyriaceae</taxon>
        <taxon>Microthyrium</taxon>
    </lineage>
</organism>
<proteinExistence type="predicted"/>
<evidence type="ECO:0000256" key="4">
    <source>
        <dbReference type="ARBA" id="ARBA00022528"/>
    </source>
</evidence>
<feature type="domain" description="AIG1-type G" evidence="18">
    <location>
        <begin position="10"/>
        <end position="147"/>
    </location>
</feature>
<keyword evidence="8" id="KW-0547">Nucleotide-binding</keyword>
<evidence type="ECO:0000256" key="8">
    <source>
        <dbReference type="ARBA" id="ARBA00022741"/>
    </source>
</evidence>
<keyword evidence="12" id="KW-0653">Protein transport</keyword>
<evidence type="ECO:0000313" key="20">
    <source>
        <dbReference type="Proteomes" id="UP000799302"/>
    </source>
</evidence>
<evidence type="ECO:0000256" key="7">
    <source>
        <dbReference type="ARBA" id="ARBA00022723"/>
    </source>
</evidence>
<keyword evidence="14" id="KW-0342">GTP-binding</keyword>
<keyword evidence="7" id="KW-0479">Metal-binding</keyword>
<sequence>MSVRNVEGVILVMGETGSGKSYFINKLIESGEVKESSGVDSCTSKCEMVLAELNDETSIAIVDTPGFDDSHREDDEILNEIATYLSWQYASGVPLKGIIFLTPIVEVRWKGHSRRYFEMFKKLCGEEAFGNIVLVTTMWDRVREKDYGEARNRFQEMRDKYWSEMEEMGASIAEFNGEEPSTAQGIIYELYHKEQIVLRIQRDIHEQGLRLDETTAGRLITPELDAEVQRIHDEQMEVQERIYRAQQTEDWDTEKLLWEEKQQKAKEKQTKVRRREKLGKKIKNSTDEKIAEVKRKFGWKDALGIFVSVASITANIVIGLIQMQ</sequence>
<dbReference type="PROSITE" id="PS00675">
    <property type="entry name" value="SIGMA54_INTERACT_1"/>
    <property type="match status" value="1"/>
</dbReference>
<reference evidence="19" key="1">
    <citation type="journal article" date="2020" name="Stud. Mycol.">
        <title>101 Dothideomycetes genomes: a test case for predicting lifestyles and emergence of pathogens.</title>
        <authorList>
            <person name="Haridas S."/>
            <person name="Albert R."/>
            <person name="Binder M."/>
            <person name="Bloem J."/>
            <person name="Labutti K."/>
            <person name="Salamov A."/>
            <person name="Andreopoulos B."/>
            <person name="Baker S."/>
            <person name="Barry K."/>
            <person name="Bills G."/>
            <person name="Bluhm B."/>
            <person name="Cannon C."/>
            <person name="Castanera R."/>
            <person name="Culley D."/>
            <person name="Daum C."/>
            <person name="Ezra D."/>
            <person name="Gonzalez J."/>
            <person name="Henrissat B."/>
            <person name="Kuo A."/>
            <person name="Liang C."/>
            <person name="Lipzen A."/>
            <person name="Lutzoni F."/>
            <person name="Magnuson J."/>
            <person name="Mondo S."/>
            <person name="Nolan M."/>
            <person name="Ohm R."/>
            <person name="Pangilinan J."/>
            <person name="Park H.-J."/>
            <person name="Ramirez L."/>
            <person name="Alfaro M."/>
            <person name="Sun H."/>
            <person name="Tritt A."/>
            <person name="Yoshinaga Y."/>
            <person name="Zwiers L.-H."/>
            <person name="Turgeon B."/>
            <person name="Goodwin S."/>
            <person name="Spatafora J."/>
            <person name="Crous P."/>
            <person name="Grigoriev I."/>
        </authorList>
    </citation>
    <scope>NUCLEOTIDE SEQUENCE</scope>
    <source>
        <strain evidence="19">CBS 115976</strain>
    </source>
</reference>
<evidence type="ECO:0000256" key="13">
    <source>
        <dbReference type="ARBA" id="ARBA00022989"/>
    </source>
</evidence>
<comment type="subcellular location">
    <subcellularLocation>
        <location evidence="2">Membrane</location>
        <topology evidence="2">Single-pass membrane protein</topology>
    </subcellularLocation>
    <subcellularLocation>
        <location evidence="16">Plastid</location>
        <location evidence="16">Chloroplast outer membrane</location>
    </subcellularLocation>
</comment>
<evidence type="ECO:0000256" key="6">
    <source>
        <dbReference type="ARBA" id="ARBA00022692"/>
    </source>
</evidence>
<evidence type="ECO:0000256" key="16">
    <source>
        <dbReference type="ARBA" id="ARBA00024013"/>
    </source>
</evidence>
<keyword evidence="13 17" id="KW-1133">Transmembrane helix</keyword>
<dbReference type="InterPro" id="IPR025662">
    <property type="entry name" value="Sigma_54_int_dom_ATP-bd_1"/>
</dbReference>
<dbReference type="Gene3D" id="3.40.50.300">
    <property type="entry name" value="P-loop containing nucleotide triphosphate hydrolases"/>
    <property type="match status" value="1"/>
</dbReference>
<keyword evidence="6 17" id="KW-0812">Transmembrane</keyword>
<comment type="cofactor">
    <cofactor evidence="1">
        <name>Mg(2+)</name>
        <dbReference type="ChEBI" id="CHEBI:18420"/>
    </cofactor>
</comment>
<protein>
    <recommendedName>
        <fullName evidence="18">AIG1-type G domain-containing protein</fullName>
    </recommendedName>
</protein>
<evidence type="ECO:0000313" key="19">
    <source>
        <dbReference type="EMBL" id="KAF2671143.1"/>
    </source>
</evidence>
<keyword evidence="11" id="KW-0460">Magnesium</keyword>
<evidence type="ECO:0000256" key="12">
    <source>
        <dbReference type="ARBA" id="ARBA00022927"/>
    </source>
</evidence>
<dbReference type="EMBL" id="MU004233">
    <property type="protein sequence ID" value="KAF2671143.1"/>
    <property type="molecule type" value="Genomic_DNA"/>
</dbReference>
<evidence type="ECO:0000256" key="11">
    <source>
        <dbReference type="ARBA" id="ARBA00022842"/>
    </source>
</evidence>
<name>A0A6A6UI74_9PEZI</name>
<dbReference type="GO" id="GO:0016787">
    <property type="term" value="F:hydrolase activity"/>
    <property type="evidence" value="ECO:0007669"/>
    <property type="project" value="UniProtKB-KW"/>
</dbReference>
<dbReference type="InterPro" id="IPR045058">
    <property type="entry name" value="GIMA/IAN/Toc"/>
</dbReference>
<dbReference type="PANTHER" id="PTHR10903:SF135">
    <property type="entry name" value="TRANSLOCASE OF CHLOROPLAST 120, CHLOROPLASTIC-RELATED"/>
    <property type="match status" value="1"/>
</dbReference>
<keyword evidence="3" id="KW-0813">Transport</keyword>
<gene>
    <name evidence="19" type="ORF">BT63DRAFT_399455</name>
</gene>
<keyword evidence="10" id="KW-1002">Plastid outer membrane</keyword>
<evidence type="ECO:0000256" key="5">
    <source>
        <dbReference type="ARBA" id="ARBA00022640"/>
    </source>
</evidence>
<keyword evidence="4" id="KW-0150">Chloroplast</keyword>
<dbReference type="GO" id="GO:0016020">
    <property type="term" value="C:membrane"/>
    <property type="evidence" value="ECO:0007669"/>
    <property type="project" value="UniProtKB-SubCell"/>
</dbReference>
<dbReference type="GO" id="GO:0015031">
    <property type="term" value="P:protein transport"/>
    <property type="evidence" value="ECO:0007669"/>
    <property type="project" value="UniProtKB-KW"/>
</dbReference>
<keyword evidence="15 17" id="KW-0472">Membrane</keyword>
<evidence type="ECO:0000256" key="9">
    <source>
        <dbReference type="ARBA" id="ARBA00022801"/>
    </source>
</evidence>
<evidence type="ECO:0000256" key="1">
    <source>
        <dbReference type="ARBA" id="ARBA00001946"/>
    </source>
</evidence>
<dbReference type="InterPro" id="IPR006703">
    <property type="entry name" value="G_AIG1"/>
</dbReference>
<evidence type="ECO:0000256" key="2">
    <source>
        <dbReference type="ARBA" id="ARBA00004167"/>
    </source>
</evidence>
<keyword evidence="20" id="KW-1185">Reference proteome</keyword>
<dbReference type="SUPFAM" id="SSF52540">
    <property type="entry name" value="P-loop containing nucleoside triphosphate hydrolases"/>
    <property type="match status" value="1"/>
</dbReference>
<keyword evidence="9" id="KW-0378">Hydrolase</keyword>
<keyword evidence="5" id="KW-0934">Plastid</keyword>
<dbReference type="Pfam" id="PF04548">
    <property type="entry name" value="AIG1"/>
    <property type="match status" value="1"/>
</dbReference>
<dbReference type="InterPro" id="IPR027417">
    <property type="entry name" value="P-loop_NTPase"/>
</dbReference>